<keyword evidence="2" id="KW-0175">Coiled coil</keyword>
<dbReference type="InterPro" id="IPR001878">
    <property type="entry name" value="Znf_CCHC"/>
</dbReference>
<keyword evidence="1" id="KW-0863">Zinc-finger</keyword>
<comment type="caution">
    <text evidence="5">The sequence shown here is derived from an EMBL/GenBank/DDBJ whole genome shotgun (WGS) entry which is preliminary data.</text>
</comment>
<dbReference type="OrthoDB" id="559393at2759"/>
<dbReference type="AlphaFoldDB" id="A0A150G814"/>
<reference evidence="6" key="1">
    <citation type="journal article" date="2016" name="Nat. Commun.">
        <title>The Gonium pectorale genome demonstrates co-option of cell cycle regulation during the evolution of multicellularity.</title>
        <authorList>
            <person name="Hanschen E.R."/>
            <person name="Marriage T.N."/>
            <person name="Ferris P.J."/>
            <person name="Hamaji T."/>
            <person name="Toyoda A."/>
            <person name="Fujiyama A."/>
            <person name="Neme R."/>
            <person name="Noguchi H."/>
            <person name="Minakuchi Y."/>
            <person name="Suzuki M."/>
            <person name="Kawai-Toyooka H."/>
            <person name="Smith D.R."/>
            <person name="Sparks H."/>
            <person name="Anderson J."/>
            <person name="Bakaric R."/>
            <person name="Luria V."/>
            <person name="Karger A."/>
            <person name="Kirschner M.W."/>
            <person name="Durand P.M."/>
            <person name="Michod R.E."/>
            <person name="Nozaki H."/>
            <person name="Olson B.J."/>
        </authorList>
    </citation>
    <scope>NUCLEOTIDE SEQUENCE [LARGE SCALE GENOMIC DNA]</scope>
    <source>
        <strain evidence="6">NIES-2863</strain>
    </source>
</reference>
<evidence type="ECO:0000256" key="3">
    <source>
        <dbReference type="SAM" id="MobiDB-lite"/>
    </source>
</evidence>
<evidence type="ECO:0000256" key="1">
    <source>
        <dbReference type="PROSITE-ProRule" id="PRU00047"/>
    </source>
</evidence>
<dbReference type="PROSITE" id="PS50158">
    <property type="entry name" value="ZF_CCHC"/>
    <property type="match status" value="1"/>
</dbReference>
<evidence type="ECO:0000256" key="2">
    <source>
        <dbReference type="SAM" id="Coils"/>
    </source>
</evidence>
<protein>
    <recommendedName>
        <fullName evidence="4">CCHC-type domain-containing protein</fullName>
    </recommendedName>
</protein>
<evidence type="ECO:0000313" key="5">
    <source>
        <dbReference type="EMBL" id="KXZ45989.1"/>
    </source>
</evidence>
<keyword evidence="1" id="KW-0862">Zinc</keyword>
<evidence type="ECO:0000259" key="4">
    <source>
        <dbReference type="PROSITE" id="PS50158"/>
    </source>
</evidence>
<dbReference type="SMART" id="SM00343">
    <property type="entry name" value="ZnF_C2HC"/>
    <property type="match status" value="1"/>
</dbReference>
<feature type="domain" description="CCHC-type" evidence="4">
    <location>
        <begin position="199"/>
        <end position="215"/>
    </location>
</feature>
<dbReference type="Pfam" id="PF00098">
    <property type="entry name" value="zf-CCHC"/>
    <property type="match status" value="1"/>
</dbReference>
<keyword evidence="6" id="KW-1185">Reference proteome</keyword>
<feature type="compositionally biased region" description="Basic and acidic residues" evidence="3">
    <location>
        <begin position="157"/>
        <end position="172"/>
    </location>
</feature>
<gene>
    <name evidence="5" type="ORF">GPECTOR_48g421</name>
</gene>
<evidence type="ECO:0000313" key="6">
    <source>
        <dbReference type="Proteomes" id="UP000075714"/>
    </source>
</evidence>
<feature type="region of interest" description="Disordered" evidence="3">
    <location>
        <begin position="108"/>
        <end position="186"/>
    </location>
</feature>
<dbReference type="GO" id="GO:0008270">
    <property type="term" value="F:zinc ion binding"/>
    <property type="evidence" value="ECO:0007669"/>
    <property type="project" value="UniProtKB-KW"/>
</dbReference>
<organism evidence="5 6">
    <name type="scientific">Gonium pectorale</name>
    <name type="common">Green alga</name>
    <dbReference type="NCBI Taxonomy" id="33097"/>
    <lineage>
        <taxon>Eukaryota</taxon>
        <taxon>Viridiplantae</taxon>
        <taxon>Chlorophyta</taxon>
        <taxon>core chlorophytes</taxon>
        <taxon>Chlorophyceae</taxon>
        <taxon>CS clade</taxon>
        <taxon>Chlamydomonadales</taxon>
        <taxon>Volvocaceae</taxon>
        <taxon>Gonium</taxon>
    </lineage>
</organism>
<keyword evidence="1" id="KW-0479">Metal-binding</keyword>
<feature type="coiled-coil region" evidence="2">
    <location>
        <begin position="16"/>
        <end position="64"/>
    </location>
</feature>
<dbReference type="SUPFAM" id="SSF57756">
    <property type="entry name" value="Retrovirus zinc finger-like domains"/>
    <property type="match status" value="1"/>
</dbReference>
<proteinExistence type="predicted"/>
<dbReference type="GO" id="GO:0003676">
    <property type="term" value="F:nucleic acid binding"/>
    <property type="evidence" value="ECO:0007669"/>
    <property type="project" value="InterPro"/>
</dbReference>
<dbReference type="Gene3D" id="4.10.60.10">
    <property type="entry name" value="Zinc finger, CCHC-type"/>
    <property type="match status" value="1"/>
</dbReference>
<dbReference type="EMBL" id="LSYV01000049">
    <property type="protein sequence ID" value="KXZ45989.1"/>
    <property type="molecule type" value="Genomic_DNA"/>
</dbReference>
<sequence length="216" mass="23107">MAALLARTAGQTDPDITKLRLELAKLAAENENLKLKNEVAKAEMAAAEAKAQAARLAMEAAAAAPAPVITAGEDMEVQTDMFQLSSPIDENIDVGKLLSDFLTRFDTKGQQKRPNDNWASVATGNKKPRAGPQQAVPANPNGASTSGRAHGRPPPSLKREELLRAAKERPDEPSSTPDPRTAGRFLTNAEKAAWMDAGRCFKCGQTGHRLADCPNR</sequence>
<name>A0A150G814_GONPE</name>
<dbReference type="Proteomes" id="UP000075714">
    <property type="component" value="Unassembled WGS sequence"/>
</dbReference>
<accession>A0A150G814</accession>
<dbReference type="InterPro" id="IPR036875">
    <property type="entry name" value="Znf_CCHC_sf"/>
</dbReference>